<name>A0A0C3CWY4_OIDMZ</name>
<reference evidence="4 5" key="1">
    <citation type="submission" date="2014-04" db="EMBL/GenBank/DDBJ databases">
        <authorList>
            <consortium name="DOE Joint Genome Institute"/>
            <person name="Kuo A."/>
            <person name="Martino E."/>
            <person name="Perotto S."/>
            <person name="Kohler A."/>
            <person name="Nagy L.G."/>
            <person name="Floudas D."/>
            <person name="Copeland A."/>
            <person name="Barry K.W."/>
            <person name="Cichocki N."/>
            <person name="Veneault-Fourrey C."/>
            <person name="LaButti K."/>
            <person name="Lindquist E.A."/>
            <person name="Lipzen A."/>
            <person name="Lundell T."/>
            <person name="Morin E."/>
            <person name="Murat C."/>
            <person name="Sun H."/>
            <person name="Tunlid A."/>
            <person name="Henrissat B."/>
            <person name="Grigoriev I.V."/>
            <person name="Hibbett D.S."/>
            <person name="Martin F."/>
            <person name="Nordberg H.P."/>
            <person name="Cantor M.N."/>
            <person name="Hua S.X."/>
        </authorList>
    </citation>
    <scope>NUCLEOTIDE SEQUENCE [LARGE SCALE GENOMIC DNA]</scope>
    <source>
        <strain evidence="4 5">Zn</strain>
    </source>
</reference>
<dbReference type="Proteomes" id="UP000054321">
    <property type="component" value="Unassembled WGS sequence"/>
</dbReference>
<feature type="non-terminal residue" evidence="4">
    <location>
        <position position="263"/>
    </location>
</feature>
<dbReference type="PANTHER" id="PTHR24193:SF121">
    <property type="entry name" value="ADA2A-CONTAINING COMPLEX COMPONENT 3, ISOFORM D"/>
    <property type="match status" value="1"/>
</dbReference>
<sequence>MTPLHLAARNGNIQITRLILEHGANVDLASKEGGTAISYAVKRGHIELVKMLIYEYKVDLSMPCLDGTNLLVPAAMSGQCDLMSLLLDHGVQPTIVGKYRYNLLHAAVSARSSDMLQMLLKQFPEIDLRAENKRGETPLHLAAHRGSLEAFLVERGADISTKDSDGDSALLAAARDGHLPVINYLINEGANIHHTDNSNKGLLICLLDEGHFAAADALLQRGLEVNIVSEDGATPLLVAAAMNCTRVASRLLDMGADYKHRQN</sequence>
<dbReference type="GO" id="GO:0005634">
    <property type="term" value="C:nucleus"/>
    <property type="evidence" value="ECO:0007669"/>
    <property type="project" value="TreeGrafter"/>
</dbReference>
<dbReference type="SMART" id="SM00248">
    <property type="entry name" value="ANK"/>
    <property type="match status" value="8"/>
</dbReference>
<dbReference type="InterPro" id="IPR036770">
    <property type="entry name" value="Ankyrin_rpt-contain_sf"/>
</dbReference>
<dbReference type="OrthoDB" id="3439046at2759"/>
<dbReference type="AlphaFoldDB" id="A0A0C3CWY4"/>
<feature type="repeat" description="ANK" evidence="3">
    <location>
        <begin position="1"/>
        <end position="31"/>
    </location>
</feature>
<dbReference type="PROSITE" id="PS50297">
    <property type="entry name" value="ANK_REP_REGION"/>
    <property type="match status" value="5"/>
</dbReference>
<dbReference type="InterPro" id="IPR002110">
    <property type="entry name" value="Ankyrin_rpt"/>
</dbReference>
<feature type="repeat" description="ANK" evidence="3">
    <location>
        <begin position="32"/>
        <end position="53"/>
    </location>
</feature>
<evidence type="ECO:0000256" key="1">
    <source>
        <dbReference type="ARBA" id="ARBA00022737"/>
    </source>
</evidence>
<proteinExistence type="predicted"/>
<dbReference type="GO" id="GO:0000976">
    <property type="term" value="F:transcription cis-regulatory region binding"/>
    <property type="evidence" value="ECO:0007669"/>
    <property type="project" value="TreeGrafter"/>
</dbReference>
<dbReference type="HOGENOM" id="CLU_1059859_0_0_1"/>
<protein>
    <submittedName>
        <fullName evidence="4">Uncharacterized protein</fullName>
    </submittedName>
</protein>
<reference evidence="5" key="2">
    <citation type="submission" date="2015-01" db="EMBL/GenBank/DDBJ databases">
        <title>Evolutionary Origins and Diversification of the Mycorrhizal Mutualists.</title>
        <authorList>
            <consortium name="DOE Joint Genome Institute"/>
            <consortium name="Mycorrhizal Genomics Consortium"/>
            <person name="Kohler A."/>
            <person name="Kuo A."/>
            <person name="Nagy L.G."/>
            <person name="Floudas D."/>
            <person name="Copeland A."/>
            <person name="Barry K.W."/>
            <person name="Cichocki N."/>
            <person name="Veneault-Fourrey C."/>
            <person name="LaButti K."/>
            <person name="Lindquist E.A."/>
            <person name="Lipzen A."/>
            <person name="Lundell T."/>
            <person name="Morin E."/>
            <person name="Murat C."/>
            <person name="Riley R."/>
            <person name="Ohm R."/>
            <person name="Sun H."/>
            <person name="Tunlid A."/>
            <person name="Henrissat B."/>
            <person name="Grigoriev I.V."/>
            <person name="Hibbett D.S."/>
            <person name="Martin F."/>
        </authorList>
    </citation>
    <scope>NUCLEOTIDE SEQUENCE [LARGE SCALE GENOMIC DNA]</scope>
    <source>
        <strain evidence="5">Zn</strain>
    </source>
</reference>
<feature type="repeat" description="ANK" evidence="3">
    <location>
        <begin position="165"/>
        <end position="197"/>
    </location>
</feature>
<feature type="repeat" description="ANK" evidence="3">
    <location>
        <begin position="231"/>
        <end position="263"/>
    </location>
</feature>
<dbReference type="InParanoid" id="A0A0C3CWY4"/>
<dbReference type="Gene3D" id="1.25.40.20">
    <property type="entry name" value="Ankyrin repeat-containing domain"/>
    <property type="match status" value="3"/>
</dbReference>
<dbReference type="PROSITE" id="PS50088">
    <property type="entry name" value="ANK_REPEAT"/>
    <property type="match status" value="5"/>
</dbReference>
<evidence type="ECO:0000313" key="5">
    <source>
        <dbReference type="Proteomes" id="UP000054321"/>
    </source>
</evidence>
<dbReference type="GO" id="GO:0045944">
    <property type="term" value="P:positive regulation of transcription by RNA polymerase II"/>
    <property type="evidence" value="ECO:0007669"/>
    <property type="project" value="TreeGrafter"/>
</dbReference>
<keyword evidence="2 3" id="KW-0040">ANK repeat</keyword>
<evidence type="ECO:0000313" key="4">
    <source>
        <dbReference type="EMBL" id="KIN03524.1"/>
    </source>
</evidence>
<dbReference type="EMBL" id="KN832873">
    <property type="protein sequence ID" value="KIN03524.1"/>
    <property type="molecule type" value="Genomic_DNA"/>
</dbReference>
<gene>
    <name evidence="4" type="ORF">OIDMADRAFT_193240</name>
</gene>
<dbReference type="Pfam" id="PF12796">
    <property type="entry name" value="Ank_2"/>
    <property type="match status" value="2"/>
</dbReference>
<keyword evidence="5" id="KW-1185">Reference proteome</keyword>
<evidence type="ECO:0000256" key="3">
    <source>
        <dbReference type="PROSITE-ProRule" id="PRU00023"/>
    </source>
</evidence>
<dbReference type="PRINTS" id="PR01415">
    <property type="entry name" value="ANKYRIN"/>
</dbReference>
<organism evidence="4 5">
    <name type="scientific">Oidiodendron maius (strain Zn)</name>
    <dbReference type="NCBI Taxonomy" id="913774"/>
    <lineage>
        <taxon>Eukaryota</taxon>
        <taxon>Fungi</taxon>
        <taxon>Dikarya</taxon>
        <taxon>Ascomycota</taxon>
        <taxon>Pezizomycotina</taxon>
        <taxon>Leotiomycetes</taxon>
        <taxon>Leotiomycetes incertae sedis</taxon>
        <taxon>Myxotrichaceae</taxon>
        <taxon>Oidiodendron</taxon>
    </lineage>
</organism>
<accession>A0A0C3CWY4</accession>
<dbReference type="SUPFAM" id="SSF48403">
    <property type="entry name" value="Ankyrin repeat"/>
    <property type="match status" value="1"/>
</dbReference>
<dbReference type="PANTHER" id="PTHR24193">
    <property type="entry name" value="ANKYRIN REPEAT PROTEIN"/>
    <property type="match status" value="1"/>
</dbReference>
<keyword evidence="1" id="KW-0677">Repeat</keyword>
<feature type="repeat" description="ANK" evidence="3">
    <location>
        <begin position="134"/>
        <end position="164"/>
    </location>
</feature>
<evidence type="ECO:0000256" key="2">
    <source>
        <dbReference type="ARBA" id="ARBA00023043"/>
    </source>
</evidence>
<dbReference type="Pfam" id="PF00023">
    <property type="entry name" value="Ank"/>
    <property type="match status" value="1"/>
</dbReference>
<dbReference type="STRING" id="913774.A0A0C3CWY4"/>
<dbReference type="InterPro" id="IPR050663">
    <property type="entry name" value="Ankyrin-SOCS_Box"/>
</dbReference>